<gene>
    <name evidence="2" type="primary">larE</name>
    <name evidence="2" type="ORF">ENU08_03225</name>
    <name evidence="1" type="ORF">ENU41_03950</name>
</gene>
<organism evidence="2">
    <name type="scientific">Ignisphaera aggregans</name>
    <dbReference type="NCBI Taxonomy" id="334771"/>
    <lineage>
        <taxon>Archaea</taxon>
        <taxon>Thermoproteota</taxon>
        <taxon>Thermoprotei</taxon>
        <taxon>Desulfurococcales</taxon>
        <taxon>Desulfurococcaceae</taxon>
        <taxon>Ignisphaera</taxon>
    </lineage>
</organism>
<dbReference type="InterPro" id="IPR014729">
    <property type="entry name" value="Rossmann-like_a/b/a_fold"/>
</dbReference>
<name>A0A7C4JJT5_9CREN</name>
<keyword evidence="2" id="KW-0808">Transferase</keyword>
<dbReference type="AlphaFoldDB" id="A0A7C4JJT5"/>
<sequence length="266" mass="29754">MKRLTDWFRGVEKPIIVSFSGGTDSSAVLAIACKAVEPYNVVAVTALSPIRLEEDLNWAKRITSTFGVKHIIVETNELSDPNFEVNLPNRCYICKKYLISKLLEVARKLNAKTIVDGTNASDLSSYRPGIQALKEAGVRSPLAELGISKDEVKLIAKAIGLPNWDRPSATCLATRIPYGESITLEKLKRIAEAEEVVKRLLGVKTIRVRDHGYIARIEVDPRDRNKFFSEEIMDLVAMELKRIGYKYVTLDLLGYRSGSLDELLKT</sequence>
<dbReference type="PANTHER" id="PTHR43169:SF2">
    <property type="entry name" value="NAD_GMP SYNTHASE DOMAIN-CONTAINING PROTEIN"/>
    <property type="match status" value="1"/>
</dbReference>
<dbReference type="NCBIfam" id="TIGR00268">
    <property type="entry name" value="ATP-dependent sacrificial sulfur transferase LarE"/>
    <property type="match status" value="1"/>
</dbReference>
<comment type="caution">
    <text evidence="2">The sequence shown here is derived from an EMBL/GenBank/DDBJ whole genome shotgun (WGS) entry which is preliminary data.</text>
</comment>
<accession>A0A7C4JJT5</accession>
<dbReference type="PIRSF" id="PIRSF006661">
    <property type="entry name" value="PP-lp_UCP006661"/>
    <property type="match status" value="1"/>
</dbReference>
<dbReference type="GO" id="GO:0016783">
    <property type="term" value="F:sulfurtransferase activity"/>
    <property type="evidence" value="ECO:0007669"/>
    <property type="project" value="InterPro"/>
</dbReference>
<dbReference type="InterPro" id="IPR018317">
    <property type="entry name" value="QueC"/>
</dbReference>
<dbReference type="CDD" id="cd01990">
    <property type="entry name" value="LarE-like"/>
    <property type="match status" value="1"/>
</dbReference>
<evidence type="ECO:0000313" key="2">
    <source>
        <dbReference type="EMBL" id="HGQ64235.1"/>
    </source>
</evidence>
<proteinExistence type="predicted"/>
<dbReference type="EMBL" id="DTCK01000022">
    <property type="protein sequence ID" value="HGQ35815.1"/>
    <property type="molecule type" value="Genomic_DNA"/>
</dbReference>
<dbReference type="PANTHER" id="PTHR43169">
    <property type="entry name" value="EXSB FAMILY PROTEIN"/>
    <property type="match status" value="1"/>
</dbReference>
<dbReference type="EMBL" id="DTBD01000023">
    <property type="protein sequence ID" value="HGQ64235.1"/>
    <property type="molecule type" value="Genomic_DNA"/>
</dbReference>
<protein>
    <submittedName>
        <fullName evidence="2">ATP-dependent sacrificial sulfur transferase LarE</fullName>
    </submittedName>
</protein>
<dbReference type="InterPro" id="IPR005232">
    <property type="entry name" value="LarE"/>
</dbReference>
<dbReference type="Gene3D" id="3.40.50.620">
    <property type="entry name" value="HUPs"/>
    <property type="match status" value="1"/>
</dbReference>
<dbReference type="Pfam" id="PF06508">
    <property type="entry name" value="QueC"/>
    <property type="match status" value="1"/>
</dbReference>
<dbReference type="SUPFAM" id="SSF52402">
    <property type="entry name" value="Adenine nucleotide alpha hydrolases-like"/>
    <property type="match status" value="1"/>
</dbReference>
<evidence type="ECO:0000313" key="1">
    <source>
        <dbReference type="EMBL" id="HGQ35815.1"/>
    </source>
</evidence>
<reference evidence="2" key="1">
    <citation type="journal article" date="2020" name="mSystems">
        <title>Genome- and Community-Level Interaction Insights into Carbon Utilization and Element Cycling Functions of Hydrothermarchaeota in Hydrothermal Sediment.</title>
        <authorList>
            <person name="Zhou Z."/>
            <person name="Liu Y."/>
            <person name="Xu W."/>
            <person name="Pan J."/>
            <person name="Luo Z.H."/>
            <person name="Li M."/>
        </authorList>
    </citation>
    <scope>NUCLEOTIDE SEQUENCE [LARGE SCALE GENOMIC DNA]</scope>
    <source>
        <strain evidence="2">SpSt-637</strain>
        <strain evidence="1">SpSt-667</strain>
    </source>
</reference>
<dbReference type="InterPro" id="IPR052188">
    <property type="entry name" value="Ni-pincer_cofactor_biosynth"/>
</dbReference>